<dbReference type="Pfam" id="PF01381">
    <property type="entry name" value="HTH_3"/>
    <property type="match status" value="1"/>
</dbReference>
<reference evidence="3 4" key="1">
    <citation type="journal article" date="2025" name="Int. J. Syst. Evol. Microbiol.">
        <title>Desulfovibrio falkowii sp. nov., Porphyromonas miyakawae sp. nov., Mediterraneibacter flintii sp. nov. and Owariibacterium komagatae gen. nov., sp. nov., isolated from human faeces.</title>
        <authorList>
            <person name="Hamaguchi T."/>
            <person name="Ohara M."/>
            <person name="Hisatomi A."/>
            <person name="Sekiguchi K."/>
            <person name="Takeda J.I."/>
            <person name="Ueyama J."/>
            <person name="Ito M."/>
            <person name="Nishiwaki H."/>
            <person name="Ogi T."/>
            <person name="Hirayama M."/>
            <person name="Ohkuma M."/>
            <person name="Sakamoto M."/>
            <person name="Ohno K."/>
        </authorList>
    </citation>
    <scope>NUCLEOTIDE SEQUENCE [LARGE SCALE GENOMIC DNA]</scope>
    <source>
        <strain evidence="3 4">13CB8C</strain>
    </source>
</reference>
<dbReference type="PANTHER" id="PTHR36924:SF1">
    <property type="entry name" value="ANTITOXIN HIGA-1"/>
    <property type="match status" value="1"/>
</dbReference>
<proteinExistence type="predicted"/>
<dbReference type="NCBIfam" id="TIGR02607">
    <property type="entry name" value="antidote_HigA"/>
    <property type="match status" value="1"/>
</dbReference>
<dbReference type="SMART" id="SM00530">
    <property type="entry name" value="HTH_XRE"/>
    <property type="match status" value="1"/>
</dbReference>
<evidence type="ECO:0000259" key="2">
    <source>
        <dbReference type="PROSITE" id="PS50943"/>
    </source>
</evidence>
<keyword evidence="1" id="KW-0238">DNA-binding</keyword>
<organism evidence="3 4">
    <name type="scientific">Desulfovibrio falkowii</name>
    <dbReference type="NCBI Taxonomy" id="3136602"/>
    <lineage>
        <taxon>Bacteria</taxon>
        <taxon>Pseudomonadati</taxon>
        <taxon>Thermodesulfobacteriota</taxon>
        <taxon>Desulfovibrionia</taxon>
        <taxon>Desulfovibrionales</taxon>
        <taxon>Desulfovibrionaceae</taxon>
        <taxon>Desulfovibrio</taxon>
    </lineage>
</organism>
<dbReference type="PANTHER" id="PTHR36924">
    <property type="entry name" value="ANTITOXIN HIGA-1"/>
    <property type="match status" value="1"/>
</dbReference>
<dbReference type="InterPro" id="IPR013430">
    <property type="entry name" value="Toxin_antidote_HigA"/>
</dbReference>
<dbReference type="CDD" id="cd00093">
    <property type="entry name" value="HTH_XRE"/>
    <property type="match status" value="1"/>
</dbReference>
<evidence type="ECO:0000313" key="3">
    <source>
        <dbReference type="EMBL" id="GAB1255348.1"/>
    </source>
</evidence>
<protein>
    <submittedName>
        <fullName evidence="3">HigA family addiction module antitoxin</fullName>
    </submittedName>
</protein>
<dbReference type="InterPro" id="IPR010982">
    <property type="entry name" value="Lambda_DNA-bd_dom_sf"/>
</dbReference>
<dbReference type="RefSeq" id="WP_407845191.1">
    <property type="nucleotide sequence ID" value="NZ_BAAFSG010000001.1"/>
</dbReference>
<name>A0ABQ0EC58_9BACT</name>
<accession>A0ABQ0EC58</accession>
<dbReference type="SUPFAM" id="SSF47413">
    <property type="entry name" value="lambda repressor-like DNA-binding domains"/>
    <property type="match status" value="1"/>
</dbReference>
<dbReference type="EMBL" id="BAAFSG010000001">
    <property type="protein sequence ID" value="GAB1255348.1"/>
    <property type="molecule type" value="Genomic_DNA"/>
</dbReference>
<evidence type="ECO:0000313" key="4">
    <source>
        <dbReference type="Proteomes" id="UP001628192"/>
    </source>
</evidence>
<keyword evidence="4" id="KW-1185">Reference proteome</keyword>
<dbReference type="PROSITE" id="PS50943">
    <property type="entry name" value="HTH_CROC1"/>
    <property type="match status" value="1"/>
</dbReference>
<comment type="caution">
    <text evidence="3">The sequence shown here is derived from an EMBL/GenBank/DDBJ whole genome shotgun (WGS) entry which is preliminary data.</text>
</comment>
<sequence>MSDRMLPVHPGKILDEDFLKPMGISQTRLGLDTGMPQSRVQGIIAGKRGISADTAVRLAAYFGNSAEFWLNCQVSYELDMVAYSGKRDKILSRVHPHPAASSVPTLP</sequence>
<feature type="domain" description="HTH cro/C1-type" evidence="2">
    <location>
        <begin position="23"/>
        <end position="69"/>
    </location>
</feature>
<evidence type="ECO:0000256" key="1">
    <source>
        <dbReference type="ARBA" id="ARBA00023125"/>
    </source>
</evidence>
<dbReference type="InterPro" id="IPR001387">
    <property type="entry name" value="Cro/C1-type_HTH"/>
</dbReference>
<dbReference type="Gene3D" id="1.10.260.40">
    <property type="entry name" value="lambda repressor-like DNA-binding domains"/>
    <property type="match status" value="1"/>
</dbReference>
<gene>
    <name evidence="3" type="ORF">Defa_28350</name>
</gene>
<dbReference type="Proteomes" id="UP001628192">
    <property type="component" value="Unassembled WGS sequence"/>
</dbReference>